<dbReference type="PANTHER" id="PTHR34818">
    <property type="entry name" value="PROTEIN BLI-3"/>
    <property type="match status" value="1"/>
</dbReference>
<keyword evidence="3" id="KW-1185">Reference proteome</keyword>
<dbReference type="PANTHER" id="PTHR34818:SF1">
    <property type="entry name" value="PROTEIN BLI-3"/>
    <property type="match status" value="1"/>
</dbReference>
<dbReference type="Proteomes" id="UP000007721">
    <property type="component" value="Chromosome"/>
</dbReference>
<dbReference type="Gene3D" id="2.30.110.10">
    <property type="entry name" value="Electron Transport, Fmn-binding Protein, Chain A"/>
    <property type="match status" value="1"/>
</dbReference>
<dbReference type="EMBL" id="CP001390">
    <property type="protein sequence ID" value="ACM19646.1"/>
    <property type="molecule type" value="Genomic_DNA"/>
</dbReference>
<dbReference type="KEGG" id="geo:Geob_1286"/>
<proteinExistence type="predicted"/>
<reference evidence="2 3" key="1">
    <citation type="submission" date="2009-01" db="EMBL/GenBank/DDBJ databases">
        <title>Complete sequence of Geobacter sp. FRC-32.</title>
        <authorList>
            <consortium name="US DOE Joint Genome Institute"/>
            <person name="Lucas S."/>
            <person name="Copeland A."/>
            <person name="Lapidus A."/>
            <person name="Glavina del Rio T."/>
            <person name="Dalin E."/>
            <person name="Tice H."/>
            <person name="Bruce D."/>
            <person name="Goodwin L."/>
            <person name="Pitluck S."/>
            <person name="Saunders E."/>
            <person name="Brettin T."/>
            <person name="Detter J.C."/>
            <person name="Han C."/>
            <person name="Larimer F."/>
            <person name="Land M."/>
            <person name="Hauser L."/>
            <person name="Kyrpides N."/>
            <person name="Ovchinnikova G."/>
            <person name="Kostka J."/>
            <person name="Richardson P."/>
        </authorList>
    </citation>
    <scope>NUCLEOTIDE SEQUENCE [LARGE SCALE GENOMIC DNA]</scope>
    <source>
        <strain evidence="3">DSM 22248 / JCM 15807 / FRC-32</strain>
    </source>
</reference>
<dbReference type="HOGENOM" id="CLU_137964_2_0_7"/>
<dbReference type="InterPro" id="IPR012349">
    <property type="entry name" value="Split_barrel_FMN-bd"/>
</dbReference>
<organism evidence="2 3">
    <name type="scientific">Geotalea daltonii (strain DSM 22248 / JCM 15807 / FRC-32)</name>
    <name type="common">Geobacter daltonii</name>
    <dbReference type="NCBI Taxonomy" id="316067"/>
    <lineage>
        <taxon>Bacteria</taxon>
        <taxon>Pseudomonadati</taxon>
        <taxon>Thermodesulfobacteriota</taxon>
        <taxon>Desulfuromonadia</taxon>
        <taxon>Geobacterales</taxon>
        <taxon>Geobacteraceae</taxon>
        <taxon>Geotalea</taxon>
    </lineage>
</organism>
<protein>
    <recommendedName>
        <fullName evidence="1">Pyridoxamine 5'-phosphate oxidase N-terminal domain-containing protein</fullName>
    </recommendedName>
</protein>
<dbReference type="SUPFAM" id="SSF50475">
    <property type="entry name" value="FMN-binding split barrel"/>
    <property type="match status" value="1"/>
</dbReference>
<evidence type="ECO:0000313" key="3">
    <source>
        <dbReference type="Proteomes" id="UP000007721"/>
    </source>
</evidence>
<dbReference type="Pfam" id="PF01243">
    <property type="entry name" value="PNPOx_N"/>
    <property type="match status" value="1"/>
</dbReference>
<dbReference type="RefSeq" id="WP_012646375.1">
    <property type="nucleotide sequence ID" value="NC_011979.1"/>
</dbReference>
<name>B9M403_GEODF</name>
<dbReference type="OrthoDB" id="9792542at2"/>
<accession>B9M403</accession>
<gene>
    <name evidence="2" type="ordered locus">Geob_1286</name>
</gene>
<evidence type="ECO:0000259" key="1">
    <source>
        <dbReference type="Pfam" id="PF01243"/>
    </source>
</evidence>
<sequence>MNTVTEFLTKNRTVYLATIGIDGNPKVRPFQFMLEDGGKLYFCTANNKPVYQEMQKHPAVEFSICDEKFAWLRLHGKAVFSQDLRIKEKVLEGNPLVKSIYKTADNPAFEIFYLEGAGATIADFSGNPPQTFTF</sequence>
<dbReference type="InterPro" id="IPR052917">
    <property type="entry name" value="Stress-Dev_Protein"/>
</dbReference>
<dbReference type="InterPro" id="IPR011576">
    <property type="entry name" value="Pyridox_Oxase_N"/>
</dbReference>
<dbReference type="eggNOG" id="COG5015">
    <property type="taxonomic scope" value="Bacteria"/>
</dbReference>
<dbReference type="AlphaFoldDB" id="B9M403"/>
<evidence type="ECO:0000313" key="2">
    <source>
        <dbReference type="EMBL" id="ACM19646.1"/>
    </source>
</evidence>
<feature type="domain" description="Pyridoxamine 5'-phosphate oxidase N-terminal" evidence="1">
    <location>
        <begin position="4"/>
        <end position="90"/>
    </location>
</feature>